<organism evidence="4 5">
    <name type="scientific">Kribbella pratensis</name>
    <dbReference type="NCBI Taxonomy" id="2512112"/>
    <lineage>
        <taxon>Bacteria</taxon>
        <taxon>Bacillati</taxon>
        <taxon>Actinomycetota</taxon>
        <taxon>Actinomycetes</taxon>
        <taxon>Propionibacteriales</taxon>
        <taxon>Kribbellaceae</taxon>
        <taxon>Kribbella</taxon>
    </lineage>
</organism>
<dbReference type="InterPro" id="IPR053140">
    <property type="entry name" value="GDSL_Rv0518-like"/>
</dbReference>
<reference evidence="4 5" key="1">
    <citation type="submission" date="2019-03" db="EMBL/GenBank/DDBJ databases">
        <title>Genomic Encyclopedia of Type Strains, Phase III (KMG-III): the genomes of soil and plant-associated and newly described type strains.</title>
        <authorList>
            <person name="Whitman W."/>
        </authorList>
    </citation>
    <scope>NUCLEOTIDE SEQUENCE [LARGE SCALE GENOMIC DNA]</scope>
    <source>
        <strain evidence="4 5">VKMAc-2574</strain>
    </source>
</reference>
<protein>
    <submittedName>
        <fullName evidence="4">Lysophospholipase L1-like esterase</fullName>
    </submittedName>
</protein>
<dbReference type="SUPFAM" id="SSF52266">
    <property type="entry name" value="SGNH hydrolase"/>
    <property type="match status" value="1"/>
</dbReference>
<gene>
    <name evidence="4" type="ORF">EV137_7832</name>
</gene>
<feature type="region of interest" description="Disordered" evidence="1">
    <location>
        <begin position="370"/>
        <end position="413"/>
    </location>
</feature>
<feature type="signal peptide" evidence="2">
    <location>
        <begin position="1"/>
        <end position="28"/>
    </location>
</feature>
<evidence type="ECO:0000313" key="4">
    <source>
        <dbReference type="EMBL" id="TDW81822.1"/>
    </source>
</evidence>
<dbReference type="InterPro" id="IPR036514">
    <property type="entry name" value="SGNH_hydro_sf"/>
</dbReference>
<keyword evidence="5" id="KW-1185">Reference proteome</keyword>
<dbReference type="PANTHER" id="PTHR43784:SF2">
    <property type="entry name" value="GDSL-LIKE LIPASE_ACYLHYDROLASE, PUTATIVE (AFU_ORTHOLOGUE AFUA_2G00820)-RELATED"/>
    <property type="match status" value="1"/>
</dbReference>
<dbReference type="Gene3D" id="3.40.50.1110">
    <property type="entry name" value="SGNH hydrolase"/>
    <property type="match status" value="1"/>
</dbReference>
<sequence>MGMTFTAWRRVGASLLVTAVGAAGLVAAAPDKVATTGEGGRGGGLVTTWGAADDIAGGSLSDVTVRNVLRTSVGGKELRVRISNANGDQPLVSDSVYVGRQASGATVVPGSSRRLTFSGSTTVTIPPGAMAISDPLPGVVPALTSLTVSLHVVGTTGVITAHNRAMQHSYKSTSGDHAADESSTAYQTESSAWYFLNAAIVEATRDVATVATLGDSITSSVGTTIDTNRRWPDILAARYARLPEPARLAISNEGISGNRVLGGVAKAGSAGASALARLDKDVLTKPGVRTVLVLEGINDIYAGATTEQLLAGYRQLIARVHASGRCIVGGTLTPMGSSFVYTPEKEAIRQAVNTFIRTSGEFDDVADFDAATRDPADPTRLAAAYDGGDGLHPNDAGNQAMGDAPNLDSLRCD</sequence>
<dbReference type="InterPro" id="IPR013830">
    <property type="entry name" value="SGNH_hydro"/>
</dbReference>
<evidence type="ECO:0000256" key="2">
    <source>
        <dbReference type="SAM" id="SignalP"/>
    </source>
</evidence>
<evidence type="ECO:0000256" key="1">
    <source>
        <dbReference type="SAM" id="MobiDB-lite"/>
    </source>
</evidence>
<dbReference type="EMBL" id="SODU01000005">
    <property type="protein sequence ID" value="TDW81822.1"/>
    <property type="molecule type" value="Genomic_DNA"/>
</dbReference>
<dbReference type="Proteomes" id="UP000295060">
    <property type="component" value="Unassembled WGS sequence"/>
</dbReference>
<name>A0ABY2F5T2_9ACTN</name>
<evidence type="ECO:0000259" key="3">
    <source>
        <dbReference type="Pfam" id="PF13472"/>
    </source>
</evidence>
<keyword evidence="2" id="KW-0732">Signal</keyword>
<dbReference type="Pfam" id="PF13472">
    <property type="entry name" value="Lipase_GDSL_2"/>
    <property type="match status" value="1"/>
</dbReference>
<accession>A0ABY2F5T2</accession>
<feature type="domain" description="SGNH hydrolase-type esterase" evidence="3">
    <location>
        <begin position="213"/>
        <end position="400"/>
    </location>
</feature>
<feature type="chain" id="PRO_5045266992" evidence="2">
    <location>
        <begin position="29"/>
        <end position="413"/>
    </location>
</feature>
<comment type="caution">
    <text evidence="4">The sequence shown here is derived from an EMBL/GenBank/DDBJ whole genome shotgun (WGS) entry which is preliminary data.</text>
</comment>
<evidence type="ECO:0000313" key="5">
    <source>
        <dbReference type="Proteomes" id="UP000295060"/>
    </source>
</evidence>
<dbReference type="PANTHER" id="PTHR43784">
    <property type="entry name" value="GDSL-LIKE LIPASE/ACYLHYDROLASE, PUTATIVE (AFU_ORTHOLOGUE AFUA_2G00820)-RELATED"/>
    <property type="match status" value="1"/>
</dbReference>
<dbReference type="CDD" id="cd01830">
    <property type="entry name" value="XynE_like"/>
    <property type="match status" value="1"/>
</dbReference>
<proteinExistence type="predicted"/>